<dbReference type="Pfam" id="PF00188">
    <property type="entry name" value="CAP"/>
    <property type="match status" value="1"/>
</dbReference>
<organism evidence="5 6">
    <name type="scientific">Leptidea sinapis</name>
    <dbReference type="NCBI Taxonomy" id="189913"/>
    <lineage>
        <taxon>Eukaryota</taxon>
        <taxon>Metazoa</taxon>
        <taxon>Ecdysozoa</taxon>
        <taxon>Arthropoda</taxon>
        <taxon>Hexapoda</taxon>
        <taxon>Insecta</taxon>
        <taxon>Pterygota</taxon>
        <taxon>Neoptera</taxon>
        <taxon>Endopterygota</taxon>
        <taxon>Lepidoptera</taxon>
        <taxon>Glossata</taxon>
        <taxon>Ditrysia</taxon>
        <taxon>Papilionoidea</taxon>
        <taxon>Pieridae</taxon>
        <taxon>Dismorphiinae</taxon>
        <taxon>Leptidea</taxon>
    </lineage>
</organism>
<evidence type="ECO:0000313" key="6">
    <source>
        <dbReference type="Proteomes" id="UP000324832"/>
    </source>
</evidence>
<gene>
    <name evidence="5" type="ORF">LSINAPIS_LOCUS12173</name>
</gene>
<dbReference type="InterPro" id="IPR002413">
    <property type="entry name" value="V5_allergen-like"/>
</dbReference>
<dbReference type="AlphaFoldDB" id="A0A5E4QV46"/>
<dbReference type="PRINTS" id="PR00838">
    <property type="entry name" value="V5ALLERGEN"/>
</dbReference>
<dbReference type="CDD" id="cd05380">
    <property type="entry name" value="CAP_euk"/>
    <property type="match status" value="1"/>
</dbReference>
<feature type="domain" description="SCP" evidence="4">
    <location>
        <begin position="24"/>
        <end position="182"/>
    </location>
</feature>
<dbReference type="PANTHER" id="PTHR10334">
    <property type="entry name" value="CYSTEINE-RICH SECRETORY PROTEIN-RELATED"/>
    <property type="match status" value="1"/>
</dbReference>
<dbReference type="PRINTS" id="PR00837">
    <property type="entry name" value="V5TPXLIKE"/>
</dbReference>
<name>A0A5E4QV46_9NEOP</name>
<reference evidence="5 6" key="1">
    <citation type="submission" date="2017-07" db="EMBL/GenBank/DDBJ databases">
        <authorList>
            <person name="Talla V."/>
            <person name="Backstrom N."/>
        </authorList>
    </citation>
    <scope>NUCLEOTIDE SEQUENCE [LARGE SCALE GENOMIC DNA]</scope>
</reference>
<evidence type="ECO:0000256" key="2">
    <source>
        <dbReference type="ARBA" id="ARBA00022525"/>
    </source>
</evidence>
<dbReference type="InterPro" id="IPR014044">
    <property type="entry name" value="CAP_dom"/>
</dbReference>
<protein>
    <recommendedName>
        <fullName evidence="4">SCP domain-containing protein</fullName>
    </recommendedName>
</protein>
<dbReference type="EMBL" id="FZQP02005555">
    <property type="protein sequence ID" value="VVD01845.1"/>
    <property type="molecule type" value="Genomic_DNA"/>
</dbReference>
<keyword evidence="6" id="KW-1185">Reference proteome</keyword>
<evidence type="ECO:0000313" key="5">
    <source>
        <dbReference type="EMBL" id="VVD01845.1"/>
    </source>
</evidence>
<evidence type="ECO:0000259" key="4">
    <source>
        <dbReference type="SMART" id="SM00198"/>
    </source>
</evidence>
<dbReference type="GO" id="GO:0005576">
    <property type="term" value="C:extracellular region"/>
    <property type="evidence" value="ECO:0007669"/>
    <property type="project" value="UniProtKB-SubCell"/>
</dbReference>
<dbReference type="PROSITE" id="PS01010">
    <property type="entry name" value="CRISP_2"/>
    <property type="match status" value="1"/>
</dbReference>
<dbReference type="Gene3D" id="3.40.33.10">
    <property type="entry name" value="CAP"/>
    <property type="match status" value="1"/>
</dbReference>
<evidence type="ECO:0000256" key="1">
    <source>
        <dbReference type="ARBA" id="ARBA00004613"/>
    </source>
</evidence>
<dbReference type="InterPro" id="IPR001283">
    <property type="entry name" value="CRISP-related"/>
</dbReference>
<dbReference type="SMART" id="SM00198">
    <property type="entry name" value="SCP"/>
    <property type="match status" value="1"/>
</dbReference>
<feature type="signal peptide" evidence="3">
    <location>
        <begin position="1"/>
        <end position="17"/>
    </location>
</feature>
<dbReference type="OrthoDB" id="414826at2759"/>
<dbReference type="SUPFAM" id="SSF55797">
    <property type="entry name" value="PR-1-like"/>
    <property type="match status" value="1"/>
</dbReference>
<feature type="chain" id="PRO_5022858853" description="SCP domain-containing protein" evidence="3">
    <location>
        <begin position="18"/>
        <end position="210"/>
    </location>
</feature>
<sequence length="210" mass="23777">MNFRVLILLTLCSLVKCLNGLSCEQIKAFVDGHNERRLQLARGEVPNQPAAALMKSVVWDAELAAKAQKWASNHKFSHNPNRTVGSKRFFTGENIYWSASTDKTFILDPNSAMESWFNEYKDYKYRPLEISDFQSKKMIGHYTQMVWSDSVYIGCGISKIEKNGFLNYYVVCNYGPAGNYLGQPPYVEGYPSKKVICGTSDCSRPYGDSC</sequence>
<keyword evidence="3" id="KW-0732">Signal</keyword>
<proteinExistence type="predicted"/>
<comment type="subcellular location">
    <subcellularLocation>
        <location evidence="1">Secreted</location>
    </subcellularLocation>
</comment>
<evidence type="ECO:0000256" key="3">
    <source>
        <dbReference type="SAM" id="SignalP"/>
    </source>
</evidence>
<dbReference type="InterPro" id="IPR035940">
    <property type="entry name" value="CAP_sf"/>
</dbReference>
<dbReference type="InterPro" id="IPR018244">
    <property type="entry name" value="Allrgn_V5/Tpx1_CS"/>
</dbReference>
<accession>A0A5E4QV46</accession>
<dbReference type="Proteomes" id="UP000324832">
    <property type="component" value="Unassembled WGS sequence"/>
</dbReference>
<dbReference type="PROSITE" id="PS01009">
    <property type="entry name" value="CRISP_1"/>
    <property type="match status" value="1"/>
</dbReference>
<keyword evidence="2" id="KW-0964">Secreted</keyword>